<dbReference type="PROSITE" id="PS51444">
    <property type="entry name" value="FH2"/>
    <property type="match status" value="1"/>
</dbReference>
<dbReference type="PANTHER" id="PTHR45725">
    <property type="entry name" value="FORMIN HOMOLOGY 2 FAMILY MEMBER"/>
    <property type="match status" value="1"/>
</dbReference>
<feature type="domain" description="FH2" evidence="3">
    <location>
        <begin position="135"/>
        <end position="580"/>
    </location>
</feature>
<feature type="compositionally biased region" description="Basic and acidic residues" evidence="2">
    <location>
        <begin position="103"/>
        <end position="114"/>
    </location>
</feature>
<name>A0AAD5H9N5_9CHLO</name>
<dbReference type="EMBL" id="JADXDR010000017">
    <property type="protein sequence ID" value="KAI7845467.1"/>
    <property type="molecule type" value="Genomic_DNA"/>
</dbReference>
<dbReference type="AlphaFoldDB" id="A0AAD5H9N5"/>
<dbReference type="SMART" id="SM00498">
    <property type="entry name" value="FH2"/>
    <property type="match status" value="1"/>
</dbReference>
<organism evidence="4 5">
    <name type="scientific">Chlorella ohadii</name>
    <dbReference type="NCBI Taxonomy" id="2649997"/>
    <lineage>
        <taxon>Eukaryota</taxon>
        <taxon>Viridiplantae</taxon>
        <taxon>Chlorophyta</taxon>
        <taxon>core chlorophytes</taxon>
        <taxon>Trebouxiophyceae</taxon>
        <taxon>Chlorellales</taxon>
        <taxon>Chlorellaceae</taxon>
        <taxon>Chlorella clade</taxon>
        <taxon>Chlorella</taxon>
    </lineage>
</organism>
<dbReference type="Pfam" id="PF02181">
    <property type="entry name" value="FH2"/>
    <property type="match status" value="1"/>
</dbReference>
<dbReference type="SUPFAM" id="SSF101447">
    <property type="entry name" value="Formin homology 2 domain (FH2 domain)"/>
    <property type="match status" value="1"/>
</dbReference>
<feature type="compositionally biased region" description="Low complexity" evidence="2">
    <location>
        <begin position="82"/>
        <end position="96"/>
    </location>
</feature>
<dbReference type="InterPro" id="IPR051425">
    <property type="entry name" value="Formin_Homology"/>
</dbReference>
<dbReference type="Proteomes" id="UP001205105">
    <property type="component" value="Unassembled WGS sequence"/>
</dbReference>
<feature type="region of interest" description="Disordered" evidence="2">
    <location>
        <begin position="158"/>
        <end position="178"/>
    </location>
</feature>
<feature type="region of interest" description="Disordered" evidence="2">
    <location>
        <begin position="200"/>
        <end position="220"/>
    </location>
</feature>
<reference evidence="4" key="1">
    <citation type="submission" date="2020-11" db="EMBL/GenBank/DDBJ databases">
        <title>Chlorella ohadii genome sequencing and assembly.</title>
        <authorList>
            <person name="Murik O."/>
            <person name="Treves H."/>
            <person name="Kedem I."/>
            <person name="Shotland Y."/>
            <person name="Kaplan A."/>
        </authorList>
    </citation>
    <scope>NUCLEOTIDE SEQUENCE</scope>
    <source>
        <strain evidence="4">1</strain>
    </source>
</reference>
<proteinExistence type="inferred from homology"/>
<sequence>MPQLAAVHSLLTLLSEVDFGGDAAACSAAARPPADELAEFSVGLRLKQQLLARRAERLARFLRLQLPAGGSPGGTPRGSSGGRSPARGSAACSPGGLAVQQNVRERESSADRLGSRSGGHAKTHWSPGQLPAYLVAPPPPEGIERRPIHFDAVKARNAAGSVWEQPPEDAPPAKEEKAPVQEVAAAIRVDALDRLFAKQLPGTASGSPAGSPQRPIAPPAAAVAEDDASSVCSSPRSVRGSLALGQRRPIVRIFTGGRKAVNIEILLRKLGSPSQVAQAIAELDTARLPPDVLRELQANLPDASELEALHAYLDSSGDPGQLGKAEQLFVALRGTARLQQRLQVLSFMGSLPEAAGEVAQPLSRIAEALDQLRASGQLRLLLHTALRLGNALNAGRKAPQRGIRLASLRKLADTRSMDGSTTLVHYLAALMLDSAPGVLVLGKPGGQCSGVPTARHWTFAELDKQQLAAINTGIALVLREQEAAACSGERRQLAALAGQAGALVQRAQMMLAAAKDKATATLKFLGEDVPPEPALSQVEPKRMLTDLSDFFALLWRAHADGERMAVCLGTLQQQEGSAGAPADSEAAHPSGEGEGQLPEGQVP</sequence>
<evidence type="ECO:0000313" key="5">
    <source>
        <dbReference type="Proteomes" id="UP001205105"/>
    </source>
</evidence>
<gene>
    <name evidence="4" type="ORF">COHA_001017</name>
</gene>
<keyword evidence="5" id="KW-1185">Reference proteome</keyword>
<accession>A0AAD5H9N5</accession>
<dbReference type="InterPro" id="IPR042201">
    <property type="entry name" value="FH2_Formin_sf"/>
</dbReference>
<evidence type="ECO:0000313" key="4">
    <source>
        <dbReference type="EMBL" id="KAI7845467.1"/>
    </source>
</evidence>
<feature type="region of interest" description="Disordered" evidence="2">
    <location>
        <begin position="66"/>
        <end position="145"/>
    </location>
</feature>
<feature type="compositionally biased region" description="Gly residues" evidence="2">
    <location>
        <begin position="70"/>
        <end position="81"/>
    </location>
</feature>
<comment type="similarity">
    <text evidence="1">Belongs to the formin-like family.</text>
</comment>
<evidence type="ECO:0000259" key="3">
    <source>
        <dbReference type="PROSITE" id="PS51444"/>
    </source>
</evidence>
<protein>
    <recommendedName>
        <fullName evidence="1">Formin-like protein</fullName>
    </recommendedName>
</protein>
<evidence type="ECO:0000256" key="2">
    <source>
        <dbReference type="SAM" id="MobiDB-lite"/>
    </source>
</evidence>
<dbReference type="InterPro" id="IPR015425">
    <property type="entry name" value="FH2_Formin"/>
</dbReference>
<evidence type="ECO:0000256" key="1">
    <source>
        <dbReference type="RuleBase" id="RU361260"/>
    </source>
</evidence>
<comment type="caution">
    <text evidence="4">The sequence shown here is derived from an EMBL/GenBank/DDBJ whole genome shotgun (WGS) entry which is preliminary data.</text>
</comment>
<dbReference type="PANTHER" id="PTHR45725:SF1">
    <property type="entry name" value="DISHEVELLED ASSOCIATED ACTIVATOR OF MORPHOGENESIS, ISOFORM D"/>
    <property type="match status" value="1"/>
</dbReference>
<feature type="region of interest" description="Disordered" evidence="2">
    <location>
        <begin position="573"/>
        <end position="603"/>
    </location>
</feature>
<dbReference type="Gene3D" id="1.20.58.2220">
    <property type="entry name" value="Formin, FH2 domain"/>
    <property type="match status" value="1"/>
</dbReference>